<feature type="transmembrane region" description="Helical" evidence="8">
    <location>
        <begin position="263"/>
        <end position="284"/>
    </location>
</feature>
<dbReference type="PANTHER" id="PTHR21716:SF53">
    <property type="entry name" value="PERMEASE PERM-RELATED"/>
    <property type="match status" value="1"/>
</dbReference>
<dbReference type="GO" id="GO:0005886">
    <property type="term" value="C:plasma membrane"/>
    <property type="evidence" value="ECO:0007669"/>
    <property type="project" value="UniProtKB-SubCell"/>
</dbReference>
<evidence type="ECO:0000256" key="7">
    <source>
        <dbReference type="ARBA" id="ARBA00023136"/>
    </source>
</evidence>
<dbReference type="EMBL" id="JASOOE010000006">
    <property type="protein sequence ID" value="MDK7187176.1"/>
    <property type="molecule type" value="Genomic_DNA"/>
</dbReference>
<comment type="similarity">
    <text evidence="2">Belongs to the autoinducer-2 exporter (AI-2E) (TC 2.A.86) family.</text>
</comment>
<name>A0AAJ1V393_9LACT</name>
<keyword evidence="5 8" id="KW-0812">Transmembrane</keyword>
<dbReference type="GO" id="GO:0055085">
    <property type="term" value="P:transmembrane transport"/>
    <property type="evidence" value="ECO:0007669"/>
    <property type="project" value="TreeGrafter"/>
</dbReference>
<evidence type="ECO:0000256" key="5">
    <source>
        <dbReference type="ARBA" id="ARBA00022692"/>
    </source>
</evidence>
<dbReference type="RefSeq" id="WP_285065630.1">
    <property type="nucleotide sequence ID" value="NZ_JASOOE010000006.1"/>
</dbReference>
<keyword evidence="4" id="KW-1003">Cell membrane</keyword>
<evidence type="ECO:0000256" key="1">
    <source>
        <dbReference type="ARBA" id="ARBA00004651"/>
    </source>
</evidence>
<feature type="transmembrane region" description="Helical" evidence="8">
    <location>
        <begin position="38"/>
        <end position="60"/>
    </location>
</feature>
<feature type="transmembrane region" description="Helical" evidence="8">
    <location>
        <begin position="334"/>
        <end position="362"/>
    </location>
</feature>
<dbReference type="PANTHER" id="PTHR21716">
    <property type="entry name" value="TRANSMEMBRANE PROTEIN"/>
    <property type="match status" value="1"/>
</dbReference>
<sequence length="405" mass="45617">MQGYQKLDKIVVRYILLVAALTLAIFNYKLIFAWVGKLWMVMTPIIAGFVIAYILNILMVQFERILWPHKKQGYWQKSRRPLAITLSLLTILLVMLFVIGLVVPQVYNVATEAIKAFPVFISHVEKWTHQLERLLPDNSNPVMSRFEIDWSTMLSNFKSWTNDFLSGFVNTTLSTVGSLASIIVNGVLALIFSLYLLMSKEKLIDQFLHVLTTYVSKKRSRKILYVLTTLDEAFTNFLTGEVIEASILGVMVTLGMWLFRFPYAGMIGVLTGVFALIPMLGAYISGILGMVLISVHSISQAFWFLLFIIILQQFEGNVVYPRIVGSSLGLPGMWVLFAITIGGGLLGIPGMLLGVPIASALYRIVKRDILERDGYSYSQRQAFLRHAPDDSFQQIAKDEAKSINP</sequence>
<feature type="transmembrane region" description="Helical" evidence="8">
    <location>
        <begin position="291"/>
        <end position="314"/>
    </location>
</feature>
<gene>
    <name evidence="9" type="ORF">QP433_04195</name>
</gene>
<feature type="transmembrane region" description="Helical" evidence="8">
    <location>
        <begin position="81"/>
        <end position="103"/>
    </location>
</feature>
<keyword evidence="3" id="KW-0813">Transport</keyword>
<evidence type="ECO:0000313" key="10">
    <source>
        <dbReference type="Proteomes" id="UP001229251"/>
    </source>
</evidence>
<protein>
    <submittedName>
        <fullName evidence="9">AI-2E family transporter</fullName>
    </submittedName>
</protein>
<comment type="subcellular location">
    <subcellularLocation>
        <location evidence="1">Cell membrane</location>
        <topology evidence="1">Multi-pass membrane protein</topology>
    </subcellularLocation>
</comment>
<keyword evidence="6 8" id="KW-1133">Transmembrane helix</keyword>
<feature type="transmembrane region" description="Helical" evidence="8">
    <location>
        <begin position="176"/>
        <end position="197"/>
    </location>
</feature>
<comment type="caution">
    <text evidence="9">The sequence shown here is derived from an EMBL/GenBank/DDBJ whole genome shotgun (WGS) entry which is preliminary data.</text>
</comment>
<dbReference type="Proteomes" id="UP001229251">
    <property type="component" value="Unassembled WGS sequence"/>
</dbReference>
<dbReference type="Pfam" id="PF01594">
    <property type="entry name" value="AI-2E_transport"/>
    <property type="match status" value="1"/>
</dbReference>
<dbReference type="InterPro" id="IPR002549">
    <property type="entry name" value="AI-2E-like"/>
</dbReference>
<dbReference type="AlphaFoldDB" id="A0AAJ1V393"/>
<feature type="transmembrane region" description="Helical" evidence="8">
    <location>
        <begin position="12"/>
        <end position="32"/>
    </location>
</feature>
<proteinExistence type="inferred from homology"/>
<accession>A0AAJ1V393</accession>
<evidence type="ECO:0000256" key="3">
    <source>
        <dbReference type="ARBA" id="ARBA00022448"/>
    </source>
</evidence>
<evidence type="ECO:0000256" key="8">
    <source>
        <dbReference type="SAM" id="Phobius"/>
    </source>
</evidence>
<keyword evidence="7 8" id="KW-0472">Membrane</keyword>
<reference evidence="9" key="1">
    <citation type="submission" date="2023-05" db="EMBL/GenBank/DDBJ databases">
        <title>Cataloging the Phylogenetic Diversity of Human Bladder Bacteria.</title>
        <authorList>
            <person name="Du J."/>
        </authorList>
    </citation>
    <scope>NUCLEOTIDE SEQUENCE</scope>
    <source>
        <strain evidence="9">UMB1231</strain>
    </source>
</reference>
<evidence type="ECO:0000256" key="4">
    <source>
        <dbReference type="ARBA" id="ARBA00022475"/>
    </source>
</evidence>
<evidence type="ECO:0000256" key="2">
    <source>
        <dbReference type="ARBA" id="ARBA00009773"/>
    </source>
</evidence>
<evidence type="ECO:0000256" key="6">
    <source>
        <dbReference type="ARBA" id="ARBA00022989"/>
    </source>
</evidence>
<evidence type="ECO:0000313" key="9">
    <source>
        <dbReference type="EMBL" id="MDK7187176.1"/>
    </source>
</evidence>
<organism evidence="9 10">
    <name type="scientific">Facklamia hominis</name>
    <dbReference type="NCBI Taxonomy" id="178214"/>
    <lineage>
        <taxon>Bacteria</taxon>
        <taxon>Bacillati</taxon>
        <taxon>Bacillota</taxon>
        <taxon>Bacilli</taxon>
        <taxon>Lactobacillales</taxon>
        <taxon>Aerococcaceae</taxon>
        <taxon>Facklamia</taxon>
    </lineage>
</organism>